<feature type="transmembrane region" description="Helical" evidence="1">
    <location>
        <begin position="34"/>
        <end position="54"/>
    </location>
</feature>
<dbReference type="RefSeq" id="XP_004355536.1">
    <property type="nucleotide sequence ID" value="XM_004355483.1"/>
</dbReference>
<keyword evidence="1" id="KW-1133">Transmembrane helix</keyword>
<name>F4Q4P3_CACFS</name>
<accession>F4Q4P3</accession>
<gene>
    <name evidence="2" type="ORF">DFA_08033</name>
</gene>
<evidence type="ECO:0000256" key="1">
    <source>
        <dbReference type="SAM" id="Phobius"/>
    </source>
</evidence>
<dbReference type="EMBL" id="GL883021">
    <property type="protein sequence ID" value="EGG17052.1"/>
    <property type="molecule type" value="Genomic_DNA"/>
</dbReference>
<dbReference type="AlphaFoldDB" id="F4Q4P3"/>
<keyword evidence="1" id="KW-0472">Membrane</keyword>
<organism evidence="2 3">
    <name type="scientific">Cavenderia fasciculata</name>
    <name type="common">Slime mold</name>
    <name type="synonym">Dictyostelium fasciculatum</name>
    <dbReference type="NCBI Taxonomy" id="261658"/>
    <lineage>
        <taxon>Eukaryota</taxon>
        <taxon>Amoebozoa</taxon>
        <taxon>Evosea</taxon>
        <taxon>Eumycetozoa</taxon>
        <taxon>Dictyostelia</taxon>
        <taxon>Acytosteliales</taxon>
        <taxon>Cavenderiaceae</taxon>
        <taxon>Cavenderia</taxon>
    </lineage>
</organism>
<evidence type="ECO:0000313" key="3">
    <source>
        <dbReference type="Proteomes" id="UP000007797"/>
    </source>
</evidence>
<proteinExistence type="predicted"/>
<dbReference type="GeneID" id="14869140"/>
<keyword evidence="1" id="KW-0812">Transmembrane</keyword>
<keyword evidence="3" id="KW-1185">Reference proteome</keyword>
<evidence type="ECO:0000313" key="2">
    <source>
        <dbReference type="EMBL" id="EGG17052.1"/>
    </source>
</evidence>
<protein>
    <recommendedName>
        <fullName evidence="4">Transmembrane protein</fullName>
    </recommendedName>
</protein>
<dbReference type="KEGG" id="dfa:DFA_08033"/>
<dbReference type="Proteomes" id="UP000007797">
    <property type="component" value="Unassembled WGS sequence"/>
</dbReference>
<evidence type="ECO:0008006" key="4">
    <source>
        <dbReference type="Google" id="ProtNLM"/>
    </source>
</evidence>
<reference evidence="3" key="1">
    <citation type="journal article" date="2011" name="Genome Res.">
        <title>Phylogeny-wide analysis of social amoeba genomes highlights ancient origins for complex intercellular communication.</title>
        <authorList>
            <person name="Heidel A.J."/>
            <person name="Lawal H.M."/>
            <person name="Felder M."/>
            <person name="Schilde C."/>
            <person name="Helps N.R."/>
            <person name="Tunggal B."/>
            <person name="Rivero F."/>
            <person name="John U."/>
            <person name="Schleicher M."/>
            <person name="Eichinger L."/>
            <person name="Platzer M."/>
            <person name="Noegel A.A."/>
            <person name="Schaap P."/>
            <person name="Gloeckner G."/>
        </authorList>
    </citation>
    <scope>NUCLEOTIDE SEQUENCE [LARGE SCALE GENOMIC DNA]</scope>
    <source>
        <strain evidence="3">SH3</strain>
    </source>
</reference>
<sequence length="403" mass="46722">MTDISSLSIDKCKELISDGLKSILSTTYSKYDKVLFVGSIALPFLVNLPYFGILPNNRDQRIESFYDNGAIEKIINVYQQVESNINSRDIRDLAEFAERSNKLCRILAKREIVKLLLSIIFSGEDLWRQSYNGQLPLSEETIYQIYTTLDNESLMLDCTDLLNHILPWVNDIPYEGLIYVIKKNVLATSSYRLTCTILKTMILKPETIQPFISVGIITITRYYLDNEFKSEYRLLRDYWLQITQIICKDKDNISLLDQSLIDEYYKMGRFKLLIPKELRINSLGKMLDIVTDGIGFYTGWLNATGLLLDQINTNSYLSNWIYRRLDSTLTRYLLCSAYYSSLTLYLAVFRNKNILYPLASVLSMAICSYQARLVNHQKLGGPIYKAFKKYYQTPLDNSMNNHD</sequence>